<dbReference type="SUPFAM" id="SSF53901">
    <property type="entry name" value="Thiolase-like"/>
    <property type="match status" value="1"/>
</dbReference>
<feature type="compositionally biased region" description="Basic residues" evidence="3">
    <location>
        <begin position="511"/>
        <end position="527"/>
    </location>
</feature>
<dbReference type="InterPro" id="IPR020841">
    <property type="entry name" value="PKS_Beta-ketoAc_synthase_dom"/>
</dbReference>
<feature type="compositionally biased region" description="Pro residues" evidence="3">
    <location>
        <begin position="432"/>
        <end position="444"/>
    </location>
</feature>
<accession>Q53913</accession>
<protein>
    <submittedName>
        <fullName evidence="5">Beta-ketoacyl synthase homologue</fullName>
    </submittedName>
</protein>
<keyword evidence="1" id="KW-0808">Transferase</keyword>
<feature type="non-terminal residue" evidence="5">
    <location>
        <position position="1"/>
    </location>
</feature>
<dbReference type="PROSITE" id="PS52004">
    <property type="entry name" value="KS3_2"/>
    <property type="match status" value="1"/>
</dbReference>
<feature type="compositionally biased region" description="Basic and acidic residues" evidence="3">
    <location>
        <begin position="374"/>
        <end position="383"/>
    </location>
</feature>
<dbReference type="InterPro" id="IPR001227">
    <property type="entry name" value="Ac_transferase_dom_sf"/>
</dbReference>
<dbReference type="Gene3D" id="3.40.366.10">
    <property type="entry name" value="Malonyl-Coenzyme A Acyl Carrier Protein, domain 2"/>
    <property type="match status" value="1"/>
</dbReference>
<feature type="compositionally biased region" description="Low complexity" evidence="3">
    <location>
        <begin position="150"/>
        <end position="186"/>
    </location>
</feature>
<dbReference type="InterPro" id="IPR050091">
    <property type="entry name" value="PKS_NRPS_Biosynth_Enz"/>
</dbReference>
<feature type="compositionally biased region" description="Low complexity" evidence="3">
    <location>
        <begin position="398"/>
        <end position="431"/>
    </location>
</feature>
<feature type="region of interest" description="Disordered" evidence="3">
    <location>
        <begin position="299"/>
        <end position="527"/>
    </location>
</feature>
<dbReference type="InterPro" id="IPR016039">
    <property type="entry name" value="Thiolase-like"/>
</dbReference>
<keyword evidence="2" id="KW-0511">Multifunctional enzyme</keyword>
<proteinExistence type="predicted"/>
<feature type="domain" description="Ketosynthase family 3 (KS3)" evidence="4">
    <location>
        <begin position="1"/>
        <end position="136"/>
    </location>
</feature>
<feature type="non-terminal residue" evidence="5">
    <location>
        <position position="527"/>
    </location>
</feature>
<reference evidence="5" key="1">
    <citation type="journal article" date="1994" name="FEMS Microbiol. Lett.">
        <title>Distribution of oxoacyl synthase homology sequences within Streptomyces DNA.</title>
        <authorList>
            <person name="Kuczek K."/>
            <person name="Mordarski M."/>
            <person name="Goodfellow M."/>
        </authorList>
    </citation>
    <scope>NUCLEOTIDE SEQUENCE</scope>
</reference>
<dbReference type="InterPro" id="IPR014031">
    <property type="entry name" value="Ketoacyl_synth_C"/>
</dbReference>
<organism evidence="5">
    <name type="scientific">Streptomyces coriofaciens</name>
    <dbReference type="NCBI Taxonomy" id="28043"/>
    <lineage>
        <taxon>Bacteria</taxon>
        <taxon>Bacillati</taxon>
        <taxon>Actinomycetota</taxon>
        <taxon>Actinomycetes</taxon>
        <taxon>Kitasatosporales</taxon>
        <taxon>Streptomycetaceae</taxon>
        <taxon>Streptomyces</taxon>
    </lineage>
</organism>
<dbReference type="GO" id="GO:0004312">
    <property type="term" value="F:fatty acid synthase activity"/>
    <property type="evidence" value="ECO:0007669"/>
    <property type="project" value="TreeGrafter"/>
</dbReference>
<dbReference type="InterPro" id="IPR016035">
    <property type="entry name" value="Acyl_Trfase/lysoPLipase"/>
</dbReference>
<name>Q53913_9ACTN</name>
<dbReference type="AlphaFoldDB" id="Q53913"/>
<dbReference type="GO" id="GO:0006633">
    <property type="term" value="P:fatty acid biosynthetic process"/>
    <property type="evidence" value="ECO:0007669"/>
    <property type="project" value="TreeGrafter"/>
</dbReference>
<feature type="region of interest" description="Disordered" evidence="3">
    <location>
        <begin position="68"/>
        <end position="210"/>
    </location>
</feature>
<evidence type="ECO:0000256" key="3">
    <source>
        <dbReference type="SAM" id="MobiDB-lite"/>
    </source>
</evidence>
<feature type="compositionally biased region" description="Basic residues" evidence="3">
    <location>
        <begin position="337"/>
        <end position="351"/>
    </location>
</feature>
<evidence type="ECO:0000256" key="1">
    <source>
        <dbReference type="ARBA" id="ARBA00022679"/>
    </source>
</evidence>
<dbReference type="EMBL" id="L20249">
    <property type="protein sequence ID" value="AAA21754.1"/>
    <property type="molecule type" value="Genomic_DNA"/>
</dbReference>
<feature type="compositionally biased region" description="Pro residues" evidence="3">
    <location>
        <begin position="482"/>
        <end position="497"/>
    </location>
</feature>
<sequence length="527" mass="56430">VDAVEAHGTGTTLGDPIEAQALLATYGQDRPADRPLLLGSIKSNIGHAQAAAGVAGVIKTVMAIRHASCRRRSTSTGPPRRTEDRGRRPLLTETTEARDRPSTPRRRLLLRDQRHQRAHHHRAGPGDRGGRAALRPPRLRRPCPGPSPRSPRSARPQLARIATSPAPPRSTSATPCTARLLRAPRGPAGGHRRRGRAGGGGAGPCRGAQARGALPGPGFPAAGMGRELYERYPVFAKALDEITALLDPELDRACVRCSSRTEGSETAALLDTTGYTQPASSPWRWPCTACWSRRACRRSRGPVTPSARSARARGRGLLPGGRLPAGRRPRPPDAGTARRRPMAPCRHRGRGRPTADRGTLPRCGQRPGLRGRVRPGERSDRAGRRVCGRRTQDPAACRSATPSTPRSRNRSSSSARSPAPWRTPNRASPSSPTSPAPSPRPVSSPIPSTGCGTSGDRPLRRRLRALAERGADAYLEAGPAASSPPSPGRPWAPTPRPSPRRAAQGPGRGARPAHRARHAPRHRRPRR</sequence>
<evidence type="ECO:0000256" key="2">
    <source>
        <dbReference type="ARBA" id="ARBA00023268"/>
    </source>
</evidence>
<dbReference type="PANTHER" id="PTHR43775">
    <property type="entry name" value="FATTY ACID SYNTHASE"/>
    <property type="match status" value="1"/>
</dbReference>
<evidence type="ECO:0000313" key="5">
    <source>
        <dbReference type="EMBL" id="AAA21754.1"/>
    </source>
</evidence>
<dbReference type="SUPFAM" id="SSF52151">
    <property type="entry name" value="FabD/lysophospholipase-like"/>
    <property type="match status" value="1"/>
</dbReference>
<evidence type="ECO:0000259" key="4">
    <source>
        <dbReference type="PROSITE" id="PS52004"/>
    </source>
</evidence>
<dbReference type="PANTHER" id="PTHR43775:SF51">
    <property type="entry name" value="INACTIVE PHENOLPHTHIOCEROL SYNTHESIS POLYKETIDE SYNTHASE TYPE I PKS1-RELATED"/>
    <property type="match status" value="1"/>
</dbReference>
<dbReference type="Gene3D" id="3.40.47.10">
    <property type="match status" value="1"/>
</dbReference>
<dbReference type="Pfam" id="PF02801">
    <property type="entry name" value="Ketoacyl-synt_C"/>
    <property type="match status" value="1"/>
</dbReference>